<organism evidence="1 2">
    <name type="scientific">Stylosanthes scabra</name>
    <dbReference type="NCBI Taxonomy" id="79078"/>
    <lineage>
        <taxon>Eukaryota</taxon>
        <taxon>Viridiplantae</taxon>
        <taxon>Streptophyta</taxon>
        <taxon>Embryophyta</taxon>
        <taxon>Tracheophyta</taxon>
        <taxon>Spermatophyta</taxon>
        <taxon>Magnoliopsida</taxon>
        <taxon>eudicotyledons</taxon>
        <taxon>Gunneridae</taxon>
        <taxon>Pentapetalae</taxon>
        <taxon>rosids</taxon>
        <taxon>fabids</taxon>
        <taxon>Fabales</taxon>
        <taxon>Fabaceae</taxon>
        <taxon>Papilionoideae</taxon>
        <taxon>50 kb inversion clade</taxon>
        <taxon>dalbergioids sensu lato</taxon>
        <taxon>Dalbergieae</taxon>
        <taxon>Pterocarpus clade</taxon>
        <taxon>Stylosanthes</taxon>
    </lineage>
</organism>
<keyword evidence="2" id="KW-1185">Reference proteome</keyword>
<evidence type="ECO:0000313" key="1">
    <source>
        <dbReference type="EMBL" id="MED6149310.1"/>
    </source>
</evidence>
<sequence length="206" mass="23428">MSGTGIYTPPVEETATIEHVQGLIAASQRNQPGYAARVMEVDPTQALEERMSALNLAASQTQVCVWTCRQKTLRSMCSALRHPPPEYQKETFQSRTNETVHRFVVVVPSNRCHKAVAWTGRYSADEFLAREDAATELMKQLAEDADVVVDNFNRDLLELEKWEHYALRNRFERLRARLEEVTDSLHKWKTAACPEYVPGDTSSESN</sequence>
<proteinExistence type="predicted"/>
<dbReference type="Proteomes" id="UP001341840">
    <property type="component" value="Unassembled WGS sequence"/>
</dbReference>
<protein>
    <submittedName>
        <fullName evidence="1">Uncharacterized protein</fullName>
    </submittedName>
</protein>
<reference evidence="1 2" key="1">
    <citation type="journal article" date="2023" name="Plants (Basel)">
        <title>Bridging the Gap: Combining Genomics and Transcriptomics Approaches to Understand Stylosanthes scabra, an Orphan Legume from the Brazilian Caatinga.</title>
        <authorList>
            <person name="Ferreira-Neto J.R.C."/>
            <person name="da Silva M.D."/>
            <person name="Binneck E."/>
            <person name="de Melo N.F."/>
            <person name="da Silva R.H."/>
            <person name="de Melo A.L.T.M."/>
            <person name="Pandolfi V."/>
            <person name="Bustamante F.O."/>
            <person name="Brasileiro-Vidal A.C."/>
            <person name="Benko-Iseppon A.M."/>
        </authorList>
    </citation>
    <scope>NUCLEOTIDE SEQUENCE [LARGE SCALE GENOMIC DNA]</scope>
    <source>
        <tissue evidence="1">Leaves</tissue>
    </source>
</reference>
<accession>A0ABU6TKH9</accession>
<evidence type="ECO:0000313" key="2">
    <source>
        <dbReference type="Proteomes" id="UP001341840"/>
    </source>
</evidence>
<comment type="caution">
    <text evidence="1">The sequence shown here is derived from an EMBL/GenBank/DDBJ whole genome shotgun (WGS) entry which is preliminary data.</text>
</comment>
<gene>
    <name evidence="1" type="ORF">PIB30_061189</name>
</gene>
<name>A0ABU6TKH9_9FABA</name>
<dbReference type="EMBL" id="JASCZI010091172">
    <property type="protein sequence ID" value="MED6149310.1"/>
    <property type="molecule type" value="Genomic_DNA"/>
</dbReference>